<feature type="region of interest" description="Disordered" evidence="1">
    <location>
        <begin position="39"/>
        <end position="64"/>
    </location>
</feature>
<accession>A0A4U5WV37</accession>
<dbReference type="RefSeq" id="WP_137303627.1">
    <property type="nucleotide sequence ID" value="NZ_BMVD01000021.1"/>
</dbReference>
<name>A0A4U5WV37_STRGB</name>
<dbReference type="AlphaFoldDB" id="A0A4U5WV37"/>
<comment type="caution">
    <text evidence="2">The sequence shown here is derived from an EMBL/GenBank/DDBJ whole genome shotgun (WGS) entry which is preliminary data.</text>
</comment>
<gene>
    <name evidence="2" type="ORF">E4U92_30270</name>
</gene>
<reference evidence="2 3" key="1">
    <citation type="submission" date="2019-04" db="EMBL/GenBank/DDBJ databases">
        <title>Streptomyces lasaliensis sp.nov., an Actinomycete isolated from soil which produces the polyether antibiotic lasalocid.</title>
        <authorList>
            <person name="Erwin G."/>
            <person name="Haber C."/>
        </authorList>
    </citation>
    <scope>NUCLEOTIDE SEQUENCE [LARGE SCALE GENOMIC DNA]</scope>
    <source>
        <strain evidence="2 3">DSM 40089</strain>
    </source>
</reference>
<protein>
    <submittedName>
        <fullName evidence="2">Uncharacterized protein</fullName>
    </submittedName>
</protein>
<sequence>MRRFFRGGRRALSDYFVRQLWLSLVDFGAAHDPFAAQYADREQSPRQRPGGPPPAHPERVREDVPLSEEELRILRELWPARYEEHRASEGS</sequence>
<evidence type="ECO:0000313" key="2">
    <source>
        <dbReference type="EMBL" id="TKT05401.1"/>
    </source>
</evidence>
<organism evidence="2 3">
    <name type="scientific">Streptomyces galbus</name>
    <dbReference type="NCBI Taxonomy" id="33898"/>
    <lineage>
        <taxon>Bacteria</taxon>
        <taxon>Bacillati</taxon>
        <taxon>Actinomycetota</taxon>
        <taxon>Actinomycetes</taxon>
        <taxon>Kitasatosporales</taxon>
        <taxon>Streptomycetaceae</taxon>
        <taxon>Streptomyces</taxon>
    </lineage>
</organism>
<evidence type="ECO:0000256" key="1">
    <source>
        <dbReference type="SAM" id="MobiDB-lite"/>
    </source>
</evidence>
<dbReference type="InterPro" id="IPR045701">
    <property type="entry name" value="DUF6059"/>
</dbReference>
<dbReference type="EMBL" id="SZPR01000030">
    <property type="protein sequence ID" value="TKT05401.1"/>
    <property type="molecule type" value="Genomic_DNA"/>
</dbReference>
<proteinExistence type="predicted"/>
<dbReference type="Proteomes" id="UP000308632">
    <property type="component" value="Unassembled WGS sequence"/>
</dbReference>
<evidence type="ECO:0000313" key="3">
    <source>
        <dbReference type="Proteomes" id="UP000308632"/>
    </source>
</evidence>
<dbReference type="Pfam" id="PF19534">
    <property type="entry name" value="DUF6059"/>
    <property type="match status" value="1"/>
</dbReference>